<evidence type="ECO:0000313" key="2">
    <source>
        <dbReference type="Proteomes" id="UP000318833"/>
    </source>
</evidence>
<dbReference type="EMBL" id="VLNR01000032">
    <property type="protein sequence ID" value="TSE07498.1"/>
    <property type="molecule type" value="Genomic_DNA"/>
</dbReference>
<protein>
    <submittedName>
        <fullName evidence="1">Uncharacterized protein</fullName>
    </submittedName>
</protein>
<comment type="caution">
    <text evidence="1">The sequence shown here is derived from an EMBL/GenBank/DDBJ whole genome shotgun (WGS) entry which is preliminary data.</text>
</comment>
<proteinExistence type="predicted"/>
<name>A0A554VIN8_9FLAO</name>
<evidence type="ECO:0000313" key="1">
    <source>
        <dbReference type="EMBL" id="TSE07498.1"/>
    </source>
</evidence>
<sequence length="128" mass="14466">MKITSNLSIEGDYKFEAFYVLTGNLVGLIPEKGDSFTRIKLLNKKTLKVSLMKSGVQKTTKYIKGSLRDGVFDVCVSNPLTTIVSFIKHWRTQKINVHSTREQLLVFLSKTGNVRIGIFKDSTSHNKK</sequence>
<dbReference type="RefSeq" id="WP_143917107.1">
    <property type="nucleotide sequence ID" value="NZ_CANMIK010000038.1"/>
</dbReference>
<organism evidence="1 2">
    <name type="scientific">Aquimarina algiphila</name>
    <dbReference type="NCBI Taxonomy" id="2047982"/>
    <lineage>
        <taxon>Bacteria</taxon>
        <taxon>Pseudomonadati</taxon>
        <taxon>Bacteroidota</taxon>
        <taxon>Flavobacteriia</taxon>
        <taxon>Flavobacteriales</taxon>
        <taxon>Flavobacteriaceae</taxon>
        <taxon>Aquimarina</taxon>
    </lineage>
</organism>
<dbReference type="Proteomes" id="UP000318833">
    <property type="component" value="Unassembled WGS sequence"/>
</dbReference>
<keyword evidence="2" id="KW-1185">Reference proteome</keyword>
<dbReference type="AlphaFoldDB" id="A0A554VIN8"/>
<dbReference type="OrthoDB" id="1164288at2"/>
<accession>A0A554VIN8</accession>
<reference evidence="1 2" key="1">
    <citation type="submission" date="2019-07" db="EMBL/GenBank/DDBJ databases">
        <title>The draft genome sequence of Aquimarina algiphila M91.</title>
        <authorList>
            <person name="Meng X."/>
        </authorList>
    </citation>
    <scope>NUCLEOTIDE SEQUENCE [LARGE SCALE GENOMIC DNA]</scope>
    <source>
        <strain evidence="1 2">M91</strain>
    </source>
</reference>
<gene>
    <name evidence="1" type="ORF">FOF46_15735</name>
</gene>